<dbReference type="Pfam" id="PF00456">
    <property type="entry name" value="Transketolase_N"/>
    <property type="match status" value="1"/>
</dbReference>
<comment type="function">
    <text evidence="8">Component of the pyruvate dehydrogenase (PDH) complex, that catalyzes the overall conversion of pyruvate to acetyl-CoA and CO(2).</text>
</comment>
<gene>
    <name evidence="12" type="primary">aceE</name>
    <name evidence="12" type="ORF">GCM10022223_47970</name>
</gene>
<dbReference type="InterPro" id="IPR041621">
    <property type="entry name" value="PDH_E1_M"/>
</dbReference>
<dbReference type="EC" id="1.2.4.1" evidence="2 8"/>
<dbReference type="PANTHER" id="PTHR43825">
    <property type="entry name" value="PYRUVATE DEHYDROGENASE E1 COMPONENT"/>
    <property type="match status" value="1"/>
</dbReference>
<evidence type="ECO:0000313" key="13">
    <source>
        <dbReference type="Proteomes" id="UP001501074"/>
    </source>
</evidence>
<reference evidence="13" key="1">
    <citation type="journal article" date="2019" name="Int. J. Syst. Evol. Microbiol.">
        <title>The Global Catalogue of Microorganisms (GCM) 10K type strain sequencing project: providing services to taxonomists for standard genome sequencing and annotation.</title>
        <authorList>
            <consortium name="The Broad Institute Genomics Platform"/>
            <consortium name="The Broad Institute Genome Sequencing Center for Infectious Disease"/>
            <person name="Wu L."/>
            <person name="Ma J."/>
        </authorList>
    </citation>
    <scope>NUCLEOTIDE SEQUENCE [LARGE SCALE GENOMIC DNA]</scope>
    <source>
        <strain evidence="13">JCM 16902</strain>
    </source>
</reference>
<evidence type="ECO:0000256" key="8">
    <source>
        <dbReference type="PIRNR" id="PIRNR000156"/>
    </source>
</evidence>
<dbReference type="InterPro" id="IPR004660">
    <property type="entry name" value="PDH_E1"/>
</dbReference>
<feature type="domain" description="Transketolase-like C-terminal" evidence="11">
    <location>
        <begin position="732"/>
        <end position="866"/>
    </location>
</feature>
<dbReference type="NCBIfam" id="TIGR00759">
    <property type="entry name" value="aceE"/>
    <property type="match status" value="1"/>
</dbReference>
<dbReference type="InterPro" id="IPR005474">
    <property type="entry name" value="Transketolase_N"/>
</dbReference>
<dbReference type="Pfam" id="PF22613">
    <property type="entry name" value="Transketolase_C_1"/>
    <property type="match status" value="1"/>
</dbReference>
<dbReference type="SUPFAM" id="SSF52922">
    <property type="entry name" value="TK C-terminal domain-like"/>
    <property type="match status" value="1"/>
</dbReference>
<evidence type="ECO:0000256" key="7">
    <source>
        <dbReference type="ARBA" id="ARBA00051231"/>
    </source>
</evidence>
<dbReference type="PANTHER" id="PTHR43825:SF3">
    <property type="entry name" value="PYRUVATE DEHYDROGENASE E1 COMPONENT"/>
    <property type="match status" value="1"/>
</dbReference>
<proteinExistence type="predicted"/>
<evidence type="ECO:0000256" key="5">
    <source>
        <dbReference type="ARBA" id="ARBA00023052"/>
    </source>
</evidence>
<dbReference type="Proteomes" id="UP001501074">
    <property type="component" value="Unassembled WGS sequence"/>
</dbReference>
<dbReference type="Gene3D" id="3.40.50.970">
    <property type="match status" value="2"/>
</dbReference>
<accession>A0ABP7A5A1</accession>
<protein>
    <recommendedName>
        <fullName evidence="3 8">Pyruvate dehydrogenase E1 component</fullName>
        <ecNumber evidence="2 8">1.2.4.1</ecNumber>
    </recommendedName>
</protein>
<keyword evidence="4 8" id="KW-0560">Oxidoreductase</keyword>
<dbReference type="InterPro" id="IPR009014">
    <property type="entry name" value="Transketo_C/PFOR_II"/>
</dbReference>
<dbReference type="PIRSF" id="PIRSF000156">
    <property type="entry name" value="Pyruvate_dh_E1"/>
    <property type="match status" value="1"/>
</dbReference>
<keyword evidence="5 8" id="KW-0786">Thiamine pyrophosphate</keyword>
<evidence type="ECO:0000256" key="4">
    <source>
        <dbReference type="ARBA" id="ARBA00023002"/>
    </source>
</evidence>
<feature type="domain" description="Pyruvate dehydrogenase E1 component middle" evidence="10">
    <location>
        <begin position="495"/>
        <end position="714"/>
    </location>
</feature>
<evidence type="ECO:0000256" key="2">
    <source>
        <dbReference type="ARBA" id="ARBA00012281"/>
    </source>
</evidence>
<dbReference type="InterPro" id="IPR035807">
    <property type="entry name" value="PDC_E1_N"/>
</dbReference>
<dbReference type="Pfam" id="PF17831">
    <property type="entry name" value="PDH_E1_M"/>
    <property type="match status" value="1"/>
</dbReference>
<evidence type="ECO:0000313" key="12">
    <source>
        <dbReference type="EMBL" id="GAA3625217.1"/>
    </source>
</evidence>
<evidence type="ECO:0000256" key="3">
    <source>
        <dbReference type="ARBA" id="ARBA00017172"/>
    </source>
</evidence>
<dbReference type="InterPro" id="IPR029061">
    <property type="entry name" value="THDP-binding"/>
</dbReference>
<dbReference type="Gene3D" id="3.40.50.920">
    <property type="match status" value="1"/>
</dbReference>
<dbReference type="InterPro" id="IPR055152">
    <property type="entry name" value="Transketolase-like_C_2"/>
</dbReference>
<dbReference type="InterPro" id="IPR051157">
    <property type="entry name" value="PDH/Transketolase"/>
</dbReference>
<sequence length="913" mass="100736">MVGRESSGPILNGLPSRLPDIDPEETSEWLASLDAAIDGQGRQRARYLMQSLLQRARERGVGVPSLTATDYVNTIPPEAEPWFPGDEEAERTARRWIRWNAAVMVHRAQRPGIGVGGHISSYASSASLYEVGFNHFFRGKDHPGGGDQVFFQGHASPGVYARAFLEGRLSADQLDGFRQEKSHPAGGLSSYPHPRLMPDFWEFPTVSMGLGPMNAVYQASFNKYLGNRGIKDTSQQHVWAFLGDGEMDEPESRGFLQVAAQEELDNLTFVVNCNLQRLDGPVRGNGKIIQELEAQFRGAGWNVIKVVWGRDWDPLLAADRDNALVNLMNTTPDGDYQTYRAEDGAYIREHFFGRDPRTAKLVSKLSDDDIWWNLKRGGHDYRKVYAAYRASMEHNGQPTVILAKTIKGYGLGTHFAGRNATHQMKKMTLEDLKAFRDGLRIPISDATLEADKYLPPYYHPGENDEVLTYIKDRRRQLGGALPQRRHTAGTLKLPEDKAYAGAIKGSGKQQIATTMAFVRILRDLMRDKDFGPRVVPVIPDEARTFGMDSFFPTAKIYNPHGQQYTSVDRELMLAYTESTSGQILHVGINEAGSVAAFQAAGTSYATHGEPMVPVYVFYSMFGFQRTGDSLWAAADQMARGFLIGATAGRTTLTGEGLQHADGHSPLLASTNPAVMVYDPAYAYEIATVMKEGLRRMYGESPEDIFYYLTVYNEPIVQPPAPENLDTEGILKGLYQLPQSARTDGPKAQILASGVSVPWALEAQSLLSNDWGVNASVWSVTSWTELRRDALAIENHAFLHPSEPAGTPYVTQKLQDAEGPVVAVTDYMRAVPDQIRQWVPQEFVSLGADGFGLSDTRAAARRYFGIDSPSVVVRVLEMLAARGEVAADVPQQAIDKYDLLNVRAGTTGNAGGDA</sequence>
<evidence type="ECO:0000256" key="6">
    <source>
        <dbReference type="ARBA" id="ARBA00023317"/>
    </source>
</evidence>
<dbReference type="RefSeq" id="WP_345718788.1">
    <property type="nucleotide sequence ID" value="NZ_BAAAZO010000009.1"/>
</dbReference>
<comment type="cofactor">
    <cofactor evidence="1 8">
        <name>thiamine diphosphate</name>
        <dbReference type="ChEBI" id="CHEBI:58937"/>
    </cofactor>
</comment>
<evidence type="ECO:0000259" key="11">
    <source>
        <dbReference type="Pfam" id="PF22613"/>
    </source>
</evidence>
<evidence type="ECO:0000259" key="10">
    <source>
        <dbReference type="Pfam" id="PF17831"/>
    </source>
</evidence>
<keyword evidence="13" id="KW-1185">Reference proteome</keyword>
<dbReference type="SUPFAM" id="SSF52518">
    <property type="entry name" value="Thiamin diphosphate-binding fold (THDP-binding)"/>
    <property type="match status" value="2"/>
</dbReference>
<dbReference type="CDD" id="cd02017">
    <property type="entry name" value="TPP_E1_EcPDC_like"/>
    <property type="match status" value="1"/>
</dbReference>
<comment type="catalytic activity">
    <reaction evidence="7 8">
        <text>N(6)-[(R)-lipoyl]-L-lysyl-[protein] + pyruvate + H(+) = N(6)-[(R)-S(8)-acetyldihydrolipoyl]-L-lysyl-[protein] + CO2</text>
        <dbReference type="Rhea" id="RHEA:19189"/>
        <dbReference type="Rhea" id="RHEA-COMP:10474"/>
        <dbReference type="Rhea" id="RHEA-COMP:10478"/>
        <dbReference type="ChEBI" id="CHEBI:15361"/>
        <dbReference type="ChEBI" id="CHEBI:15378"/>
        <dbReference type="ChEBI" id="CHEBI:16526"/>
        <dbReference type="ChEBI" id="CHEBI:83099"/>
        <dbReference type="ChEBI" id="CHEBI:83111"/>
        <dbReference type="EC" id="1.2.4.1"/>
    </reaction>
</comment>
<evidence type="ECO:0000256" key="1">
    <source>
        <dbReference type="ARBA" id="ARBA00001964"/>
    </source>
</evidence>
<keyword evidence="6 8" id="KW-0670">Pyruvate</keyword>
<organism evidence="12 13">
    <name type="scientific">Kineosporia mesophila</name>
    <dbReference type="NCBI Taxonomy" id="566012"/>
    <lineage>
        <taxon>Bacteria</taxon>
        <taxon>Bacillati</taxon>
        <taxon>Actinomycetota</taxon>
        <taxon>Actinomycetes</taxon>
        <taxon>Kineosporiales</taxon>
        <taxon>Kineosporiaceae</taxon>
        <taxon>Kineosporia</taxon>
    </lineage>
</organism>
<name>A0ABP7A5A1_9ACTN</name>
<feature type="domain" description="Transketolase N-terminal" evidence="9">
    <location>
        <begin position="149"/>
        <end position="315"/>
    </location>
</feature>
<dbReference type="EMBL" id="BAAAZO010000009">
    <property type="protein sequence ID" value="GAA3625217.1"/>
    <property type="molecule type" value="Genomic_DNA"/>
</dbReference>
<evidence type="ECO:0000259" key="9">
    <source>
        <dbReference type="Pfam" id="PF00456"/>
    </source>
</evidence>
<comment type="caution">
    <text evidence="12">The sequence shown here is derived from an EMBL/GenBank/DDBJ whole genome shotgun (WGS) entry which is preliminary data.</text>
</comment>